<organism evidence="2">
    <name type="scientific">Cuerna arida</name>
    <dbReference type="NCBI Taxonomy" id="1464854"/>
    <lineage>
        <taxon>Eukaryota</taxon>
        <taxon>Metazoa</taxon>
        <taxon>Ecdysozoa</taxon>
        <taxon>Arthropoda</taxon>
        <taxon>Hexapoda</taxon>
        <taxon>Insecta</taxon>
        <taxon>Pterygota</taxon>
        <taxon>Neoptera</taxon>
        <taxon>Paraneoptera</taxon>
        <taxon>Hemiptera</taxon>
        <taxon>Auchenorrhyncha</taxon>
        <taxon>Membracoidea</taxon>
        <taxon>Cicadellidae</taxon>
        <taxon>Cicadellinae</taxon>
        <taxon>Proconiini</taxon>
        <taxon>Cuerna</taxon>
    </lineage>
</organism>
<dbReference type="Gene3D" id="1.25.40.70">
    <property type="entry name" value="Phosphatidylinositol 3-kinase, accessory domain (PIK)"/>
    <property type="match status" value="1"/>
</dbReference>
<dbReference type="InterPro" id="IPR042236">
    <property type="entry name" value="PI3K_accessory_sf"/>
</dbReference>
<dbReference type="PROSITE" id="PS51545">
    <property type="entry name" value="PIK_HELICAL"/>
    <property type="match status" value="1"/>
</dbReference>
<sequence>SIPSSNQRIGHYLFWHLRSMSEQSTVAIQCNLLIEAYLYGCAHHADALIAQMKALTTMRECSEACRARKDRDKARQEMISFLNKASVATVFAQLQSPLDPALRSTRILV</sequence>
<dbReference type="EMBL" id="GECZ01003191">
    <property type="protein sequence ID" value="JAS66578.1"/>
    <property type="molecule type" value="Transcribed_RNA"/>
</dbReference>
<gene>
    <name evidence="2" type="ORF">g.46692</name>
</gene>
<protein>
    <recommendedName>
        <fullName evidence="1">PIK helical domain-containing protein</fullName>
    </recommendedName>
</protein>
<feature type="non-terminal residue" evidence="2">
    <location>
        <position position="109"/>
    </location>
</feature>
<dbReference type="InterPro" id="IPR001263">
    <property type="entry name" value="PI3K_accessory_dom"/>
</dbReference>
<reference evidence="2" key="1">
    <citation type="submission" date="2015-11" db="EMBL/GenBank/DDBJ databases">
        <title>De novo transcriptome assembly of four potential Pierce s Disease insect vectors from Arizona vineyards.</title>
        <authorList>
            <person name="Tassone E.E."/>
        </authorList>
    </citation>
    <scope>NUCLEOTIDE SEQUENCE</scope>
</reference>
<feature type="non-terminal residue" evidence="2">
    <location>
        <position position="1"/>
    </location>
</feature>
<evidence type="ECO:0000259" key="1">
    <source>
        <dbReference type="PROSITE" id="PS51545"/>
    </source>
</evidence>
<evidence type="ECO:0000313" key="2">
    <source>
        <dbReference type="EMBL" id="JAS66578.1"/>
    </source>
</evidence>
<name>A0A1B6GVV8_9HEMI</name>
<dbReference type="AlphaFoldDB" id="A0A1B6GVV8"/>
<proteinExistence type="predicted"/>
<accession>A0A1B6GVV8</accession>
<feature type="domain" description="PIK helical" evidence="1">
    <location>
        <begin position="1"/>
        <end position="40"/>
    </location>
</feature>